<reference evidence="3" key="1">
    <citation type="journal article" date="2005" name="Nature">
        <title>The map-based sequence of the rice genome.</title>
        <authorList>
            <consortium name="International rice genome sequencing project (IRGSP)"/>
            <person name="Matsumoto T."/>
            <person name="Wu J."/>
            <person name="Kanamori H."/>
            <person name="Katayose Y."/>
            <person name="Fujisawa M."/>
            <person name="Namiki N."/>
            <person name="Mizuno H."/>
            <person name="Yamamoto K."/>
            <person name="Antonio B.A."/>
            <person name="Baba T."/>
            <person name="Sakata K."/>
            <person name="Nagamura Y."/>
            <person name="Aoki H."/>
            <person name="Arikawa K."/>
            <person name="Arita K."/>
            <person name="Bito T."/>
            <person name="Chiden Y."/>
            <person name="Fujitsuka N."/>
            <person name="Fukunaka R."/>
            <person name="Hamada M."/>
            <person name="Harada C."/>
            <person name="Hayashi A."/>
            <person name="Hijishita S."/>
            <person name="Honda M."/>
            <person name="Hosokawa S."/>
            <person name="Ichikawa Y."/>
            <person name="Idonuma A."/>
            <person name="Iijima M."/>
            <person name="Ikeda M."/>
            <person name="Ikeno M."/>
            <person name="Ito K."/>
            <person name="Ito S."/>
            <person name="Ito T."/>
            <person name="Ito Y."/>
            <person name="Ito Y."/>
            <person name="Iwabuchi A."/>
            <person name="Kamiya K."/>
            <person name="Karasawa W."/>
            <person name="Kurita K."/>
            <person name="Katagiri S."/>
            <person name="Kikuta A."/>
            <person name="Kobayashi H."/>
            <person name="Kobayashi N."/>
            <person name="Machita K."/>
            <person name="Maehara T."/>
            <person name="Masukawa M."/>
            <person name="Mizubayashi T."/>
            <person name="Mukai Y."/>
            <person name="Nagasaki H."/>
            <person name="Nagata Y."/>
            <person name="Naito S."/>
            <person name="Nakashima M."/>
            <person name="Nakama Y."/>
            <person name="Nakamichi Y."/>
            <person name="Nakamura M."/>
            <person name="Meguro A."/>
            <person name="Negishi M."/>
            <person name="Ohta I."/>
            <person name="Ohta T."/>
            <person name="Okamoto M."/>
            <person name="Ono N."/>
            <person name="Saji S."/>
            <person name="Sakaguchi M."/>
            <person name="Sakai K."/>
            <person name="Shibata M."/>
            <person name="Shimokawa T."/>
            <person name="Song J."/>
            <person name="Takazaki Y."/>
            <person name="Terasawa K."/>
            <person name="Tsugane M."/>
            <person name="Tsuji K."/>
            <person name="Ueda S."/>
            <person name="Waki K."/>
            <person name="Yamagata H."/>
            <person name="Yamamoto M."/>
            <person name="Yamamoto S."/>
            <person name="Yamane H."/>
            <person name="Yoshiki S."/>
            <person name="Yoshihara R."/>
            <person name="Yukawa K."/>
            <person name="Zhong H."/>
            <person name="Yano M."/>
            <person name="Yuan Q."/>
            <person name="Ouyang S."/>
            <person name="Liu J."/>
            <person name="Jones K.M."/>
            <person name="Gansberger K."/>
            <person name="Moffat K."/>
            <person name="Hill J."/>
            <person name="Bera J."/>
            <person name="Fadrosh D."/>
            <person name="Jin S."/>
            <person name="Johri S."/>
            <person name="Kim M."/>
            <person name="Overton L."/>
            <person name="Reardon M."/>
            <person name="Tsitrin T."/>
            <person name="Vuong H."/>
            <person name="Weaver B."/>
            <person name="Ciecko A."/>
            <person name="Tallon L."/>
            <person name="Jackson J."/>
            <person name="Pai G."/>
            <person name="Aken S.V."/>
            <person name="Utterback T."/>
            <person name="Reidmuller S."/>
            <person name="Feldblyum T."/>
            <person name="Hsiao J."/>
            <person name="Zismann V."/>
            <person name="Iobst S."/>
            <person name="de Vazeille A.R."/>
            <person name="Buell C.R."/>
            <person name="Ying K."/>
            <person name="Li Y."/>
            <person name="Lu T."/>
            <person name="Huang Y."/>
            <person name="Zhao Q."/>
            <person name="Feng Q."/>
            <person name="Zhang L."/>
            <person name="Zhu J."/>
            <person name="Weng Q."/>
            <person name="Mu J."/>
            <person name="Lu Y."/>
            <person name="Fan D."/>
            <person name="Liu Y."/>
            <person name="Guan J."/>
            <person name="Zhang Y."/>
            <person name="Yu S."/>
            <person name="Liu X."/>
            <person name="Zhang Y."/>
            <person name="Hong G."/>
            <person name="Han B."/>
            <person name="Choisne N."/>
            <person name="Demange N."/>
            <person name="Orjeda G."/>
            <person name="Samain S."/>
            <person name="Cattolico L."/>
            <person name="Pelletier E."/>
            <person name="Couloux A."/>
            <person name="Segurens B."/>
            <person name="Wincker P."/>
            <person name="D'Hont A."/>
            <person name="Scarpelli C."/>
            <person name="Weissenbach J."/>
            <person name="Salanoubat M."/>
            <person name="Quetier F."/>
            <person name="Yu Y."/>
            <person name="Kim H.R."/>
            <person name="Rambo T."/>
            <person name="Currie J."/>
            <person name="Collura K."/>
            <person name="Luo M."/>
            <person name="Yang T."/>
            <person name="Ammiraju J.S.S."/>
            <person name="Engler F."/>
            <person name="Soderlund C."/>
            <person name="Wing R.A."/>
            <person name="Palmer L.E."/>
            <person name="de la Bastide M."/>
            <person name="Spiegel L."/>
            <person name="Nascimento L."/>
            <person name="Zutavern T."/>
            <person name="O'Shaughnessy A."/>
            <person name="Dike S."/>
            <person name="Dedhia N."/>
            <person name="Preston R."/>
            <person name="Balija V."/>
            <person name="McCombie W.R."/>
            <person name="Chow T."/>
            <person name="Chen H."/>
            <person name="Chung M."/>
            <person name="Chen C."/>
            <person name="Shaw J."/>
            <person name="Wu H."/>
            <person name="Hsiao K."/>
            <person name="Chao Y."/>
            <person name="Chu M."/>
            <person name="Cheng C."/>
            <person name="Hour A."/>
            <person name="Lee P."/>
            <person name="Lin S."/>
            <person name="Lin Y."/>
            <person name="Liou J."/>
            <person name="Liu S."/>
            <person name="Hsing Y."/>
            <person name="Raghuvanshi S."/>
            <person name="Mohanty A."/>
            <person name="Bharti A.K."/>
            <person name="Gaur A."/>
            <person name="Gupta V."/>
            <person name="Kumar D."/>
            <person name="Ravi V."/>
            <person name="Vij S."/>
            <person name="Kapur A."/>
            <person name="Khurana P."/>
            <person name="Khurana P."/>
            <person name="Khurana J.P."/>
            <person name="Tyagi A.K."/>
            <person name="Gaikwad K."/>
            <person name="Singh A."/>
            <person name="Dalal V."/>
            <person name="Srivastava S."/>
            <person name="Dixit A."/>
            <person name="Pal A.K."/>
            <person name="Ghazi I.A."/>
            <person name="Yadav M."/>
            <person name="Pandit A."/>
            <person name="Bhargava A."/>
            <person name="Sureshbabu K."/>
            <person name="Batra K."/>
            <person name="Sharma T.R."/>
            <person name="Mohapatra T."/>
            <person name="Singh N.K."/>
            <person name="Messing J."/>
            <person name="Nelson A.B."/>
            <person name="Fuks G."/>
            <person name="Kavchok S."/>
            <person name="Keizer G."/>
            <person name="Linton E."/>
            <person name="Llaca V."/>
            <person name="Song R."/>
            <person name="Tanyolac B."/>
            <person name="Young S."/>
            <person name="Ho-Il K."/>
            <person name="Hahn J.H."/>
            <person name="Sangsakoo G."/>
            <person name="Vanavichit A."/>
            <person name="de Mattos Luiz.A.T."/>
            <person name="Zimmer P.D."/>
            <person name="Malone G."/>
            <person name="Dellagostin O."/>
            <person name="de Oliveira A.C."/>
            <person name="Bevan M."/>
            <person name="Bancroft I."/>
            <person name="Minx P."/>
            <person name="Cordum H."/>
            <person name="Wilson R."/>
            <person name="Cheng Z."/>
            <person name="Jin W."/>
            <person name="Jiang J."/>
            <person name="Leong S.A."/>
            <person name="Iwama H."/>
            <person name="Gojobori T."/>
            <person name="Itoh T."/>
            <person name="Niimura Y."/>
            <person name="Fujii Y."/>
            <person name="Habara T."/>
            <person name="Sakai H."/>
            <person name="Sato Y."/>
            <person name="Wilson G."/>
            <person name="Kumar K."/>
            <person name="McCouch S."/>
            <person name="Juretic N."/>
            <person name="Hoen D."/>
            <person name="Wright S."/>
            <person name="Bruskiewich R."/>
            <person name="Bureau T."/>
            <person name="Miyao A."/>
            <person name="Hirochika H."/>
            <person name="Nishikawa T."/>
            <person name="Kadowaki K."/>
            <person name="Sugiura M."/>
            <person name="Burr B."/>
            <person name="Sasaki T."/>
        </authorList>
    </citation>
    <scope>NUCLEOTIDE SEQUENCE [LARGE SCALE GENOMIC DNA]</scope>
    <source>
        <strain evidence="3">cv. Nipponbare</strain>
    </source>
</reference>
<organism evidence="2 3">
    <name type="scientific">Oryza sativa subsp. japonica</name>
    <name type="common">Rice</name>
    <dbReference type="NCBI Taxonomy" id="39947"/>
    <lineage>
        <taxon>Eukaryota</taxon>
        <taxon>Viridiplantae</taxon>
        <taxon>Streptophyta</taxon>
        <taxon>Embryophyta</taxon>
        <taxon>Tracheophyta</taxon>
        <taxon>Spermatophyta</taxon>
        <taxon>Magnoliopsida</taxon>
        <taxon>Liliopsida</taxon>
        <taxon>Poales</taxon>
        <taxon>Poaceae</taxon>
        <taxon>BOP clade</taxon>
        <taxon>Oryzoideae</taxon>
        <taxon>Oryzeae</taxon>
        <taxon>Oryzinae</taxon>
        <taxon>Oryza</taxon>
        <taxon>Oryza sativa</taxon>
    </lineage>
</organism>
<feature type="compositionally biased region" description="Gly residues" evidence="1">
    <location>
        <begin position="1"/>
        <end position="15"/>
    </location>
</feature>
<feature type="region of interest" description="Disordered" evidence="1">
    <location>
        <begin position="1"/>
        <end position="79"/>
    </location>
</feature>
<gene>
    <name evidence="2" type="ordered locus">Os09g0248050</name>
    <name evidence="2" type="ORF">OSNPB_090248050</name>
</gene>
<keyword evidence="3" id="KW-1185">Reference proteome</keyword>
<evidence type="ECO:0000313" key="2">
    <source>
        <dbReference type="EMBL" id="BAT07021.1"/>
    </source>
</evidence>
<feature type="compositionally biased region" description="Low complexity" evidence="1">
    <location>
        <begin position="32"/>
        <end position="56"/>
    </location>
</feature>
<dbReference type="Proteomes" id="UP000059680">
    <property type="component" value="Chromosome 9"/>
</dbReference>
<name>A0A0P0XIW5_ORYSJ</name>
<dbReference type="AlphaFoldDB" id="A0A0P0XIW5"/>
<sequence length="79" mass="7718">MGGGGLLTGMGGPGDQPGMARKAAAGPIDAGSDAVATTSTTISSSSYSDSDHASLSSPPPEHRSRSCSAAASLVQEKNR</sequence>
<accession>A0A0P0XIW5</accession>
<dbReference type="EMBL" id="AP014965">
    <property type="protein sequence ID" value="BAT07021.1"/>
    <property type="molecule type" value="Genomic_DNA"/>
</dbReference>
<proteinExistence type="predicted"/>
<reference evidence="2 3" key="3">
    <citation type="journal article" date="2013" name="Rice">
        <title>Improvement of the Oryza sativa Nipponbare reference genome using next generation sequence and optical map data.</title>
        <authorList>
            <person name="Kawahara Y."/>
            <person name="de la Bastide M."/>
            <person name="Hamilton J.P."/>
            <person name="Kanamori H."/>
            <person name="McCombie W.R."/>
            <person name="Ouyang S."/>
            <person name="Schwartz D.C."/>
            <person name="Tanaka T."/>
            <person name="Wu J."/>
            <person name="Zhou S."/>
            <person name="Childs K.L."/>
            <person name="Davidson R.M."/>
            <person name="Lin H."/>
            <person name="Quesada-Ocampo L."/>
            <person name="Vaillancourt B."/>
            <person name="Sakai H."/>
            <person name="Lee S.S."/>
            <person name="Kim J."/>
            <person name="Numa H."/>
            <person name="Itoh T."/>
            <person name="Buell C.R."/>
            <person name="Matsumoto T."/>
        </authorList>
    </citation>
    <scope>NUCLEOTIDE SEQUENCE [LARGE SCALE GENOMIC DNA]</scope>
    <source>
        <strain evidence="3">cv. Nipponbare</strain>
    </source>
</reference>
<evidence type="ECO:0000313" key="3">
    <source>
        <dbReference type="Proteomes" id="UP000059680"/>
    </source>
</evidence>
<protein>
    <submittedName>
        <fullName evidence="2">Os09g0248050 protein</fullName>
    </submittedName>
</protein>
<reference evidence="2 3" key="2">
    <citation type="journal article" date="2013" name="Plant Cell Physiol.">
        <title>Rice Annotation Project Database (RAP-DB): an integrative and interactive database for rice genomics.</title>
        <authorList>
            <person name="Sakai H."/>
            <person name="Lee S.S."/>
            <person name="Tanaka T."/>
            <person name="Numa H."/>
            <person name="Kim J."/>
            <person name="Kawahara Y."/>
            <person name="Wakimoto H."/>
            <person name="Yang C.C."/>
            <person name="Iwamoto M."/>
            <person name="Abe T."/>
            <person name="Yamada Y."/>
            <person name="Muto A."/>
            <person name="Inokuchi H."/>
            <person name="Ikemura T."/>
            <person name="Matsumoto T."/>
            <person name="Sasaki T."/>
            <person name="Itoh T."/>
        </authorList>
    </citation>
    <scope>NUCLEOTIDE SEQUENCE [LARGE SCALE GENOMIC DNA]</scope>
    <source>
        <strain evidence="3">cv. Nipponbare</strain>
    </source>
</reference>
<dbReference type="PaxDb" id="39947-A0A0P0XIW5"/>
<dbReference type="InParanoid" id="A0A0P0XIW5"/>
<evidence type="ECO:0000256" key="1">
    <source>
        <dbReference type="SAM" id="MobiDB-lite"/>
    </source>
</evidence>